<dbReference type="GO" id="GO:0042910">
    <property type="term" value="F:xenobiotic transmembrane transporter activity"/>
    <property type="evidence" value="ECO:0007669"/>
    <property type="project" value="InterPro"/>
</dbReference>
<sequence length="455" mass="50042">MAKKIYPQASLGELWHLSYPLVVTMAAQVVMQFVDRMFLAWYSHEALAACVPAGVLAMTFAAMFMGLASYTSVFISQYYAKKKYASVTVSLWQGILLAVLSSLVLAGLTPAGKAVINAFGHDAPVRVLELEYFAILNIFGGLAVINNALASFFSGRGHTKIPMWAAVVGNLVNVGLDYVMIFGKLGFPAMGIKGAAWATIIGSASITLIFCTLIFAGKTRKEFKISRLAGFYKPVFSRLLRFGLPNGFGFLMDILSFTLFTFMIGNIDTLSLQASNVVMSMQPVVFTVILGLGIGIQILVSKYQGLKRPDLSVQVIKNACKIGYAYAGAVGVAFFFFAPFFVGLFIPASSPDAALISEKTYPLMKLVSFFVIFDATYLIFGEAIRGAGDTKFYMYIMLFCAWGLLIPGTWLIVYKLQWSVFWVWSWLTFYAALTAVFMLGRFLSGRWKHFNVTGV</sequence>
<evidence type="ECO:0000256" key="6">
    <source>
        <dbReference type="ARBA" id="ARBA00022989"/>
    </source>
</evidence>
<dbReference type="GO" id="GO:0015297">
    <property type="term" value="F:antiporter activity"/>
    <property type="evidence" value="ECO:0007669"/>
    <property type="project" value="UniProtKB-KW"/>
</dbReference>
<comment type="subcellular location">
    <subcellularLocation>
        <location evidence="1">Cell membrane</location>
        <topology evidence="1">Multi-pass membrane protein</topology>
    </subcellularLocation>
</comment>
<organism evidence="11 12">
    <name type="scientific">Candidatus Avelusimicrobium gallicola</name>
    <dbReference type="NCBI Taxonomy" id="2562704"/>
    <lineage>
        <taxon>Bacteria</taxon>
        <taxon>Pseudomonadati</taxon>
        <taxon>Elusimicrobiota</taxon>
        <taxon>Elusimicrobia</taxon>
        <taxon>Elusimicrobiales</taxon>
        <taxon>Elusimicrobiaceae</taxon>
        <taxon>Candidatus Avelusimicrobium</taxon>
    </lineage>
</organism>
<dbReference type="PANTHER" id="PTHR43298:SF2">
    <property type="entry name" value="FMN_FAD EXPORTER YEEO-RELATED"/>
    <property type="match status" value="1"/>
</dbReference>
<accession>A0A1Y4DD38</accession>
<feature type="transmembrane region" description="Helical" evidence="10">
    <location>
        <begin position="239"/>
        <end position="264"/>
    </location>
</feature>
<feature type="transmembrane region" description="Helical" evidence="10">
    <location>
        <begin position="132"/>
        <end position="149"/>
    </location>
</feature>
<feature type="transmembrane region" description="Helical" evidence="10">
    <location>
        <begin position="324"/>
        <end position="348"/>
    </location>
</feature>
<keyword evidence="12" id="KW-1185">Reference proteome</keyword>
<evidence type="ECO:0000256" key="3">
    <source>
        <dbReference type="ARBA" id="ARBA00022449"/>
    </source>
</evidence>
<dbReference type="OrthoDB" id="9805232at2"/>
<proteinExistence type="predicted"/>
<evidence type="ECO:0000256" key="2">
    <source>
        <dbReference type="ARBA" id="ARBA00022448"/>
    </source>
</evidence>
<dbReference type="RefSeq" id="WP_087288230.1">
    <property type="nucleotide sequence ID" value="NZ_NFJD01000002.1"/>
</dbReference>
<protein>
    <recommendedName>
        <fullName evidence="9">Multidrug-efflux transporter</fullName>
    </recommendedName>
</protein>
<evidence type="ECO:0000256" key="1">
    <source>
        <dbReference type="ARBA" id="ARBA00004651"/>
    </source>
</evidence>
<keyword evidence="7" id="KW-0406">Ion transport</keyword>
<name>A0A1Y4DD38_9BACT</name>
<gene>
    <name evidence="11" type="ORF">B5F75_04135</name>
</gene>
<dbReference type="CDD" id="cd13133">
    <property type="entry name" value="MATE_like_7"/>
    <property type="match status" value="1"/>
</dbReference>
<feature type="transmembrane region" description="Helical" evidence="10">
    <location>
        <begin position="360"/>
        <end position="380"/>
    </location>
</feature>
<dbReference type="AlphaFoldDB" id="A0A1Y4DD38"/>
<dbReference type="PIRSF" id="PIRSF006603">
    <property type="entry name" value="DinF"/>
    <property type="match status" value="1"/>
</dbReference>
<keyword evidence="6 10" id="KW-1133">Transmembrane helix</keyword>
<feature type="transmembrane region" description="Helical" evidence="10">
    <location>
        <begin position="46"/>
        <end position="70"/>
    </location>
</feature>
<feature type="transmembrane region" description="Helical" evidence="10">
    <location>
        <begin position="419"/>
        <end position="439"/>
    </location>
</feature>
<dbReference type="Proteomes" id="UP000196368">
    <property type="component" value="Unassembled WGS sequence"/>
</dbReference>
<dbReference type="GO" id="GO:0005886">
    <property type="term" value="C:plasma membrane"/>
    <property type="evidence" value="ECO:0007669"/>
    <property type="project" value="UniProtKB-SubCell"/>
</dbReference>
<keyword evidence="4" id="KW-1003">Cell membrane</keyword>
<reference evidence="12" key="1">
    <citation type="submission" date="2017-04" db="EMBL/GenBank/DDBJ databases">
        <title>Function of individual gut microbiota members based on whole genome sequencing of pure cultures obtained from chicken caecum.</title>
        <authorList>
            <person name="Medvecky M."/>
            <person name="Cejkova D."/>
            <person name="Polansky O."/>
            <person name="Karasova D."/>
            <person name="Kubasova T."/>
            <person name="Cizek A."/>
            <person name="Rychlik I."/>
        </authorList>
    </citation>
    <scope>NUCLEOTIDE SEQUENCE [LARGE SCALE GENOMIC DNA]</scope>
    <source>
        <strain evidence="12">An273</strain>
    </source>
</reference>
<evidence type="ECO:0000256" key="8">
    <source>
        <dbReference type="ARBA" id="ARBA00023136"/>
    </source>
</evidence>
<feature type="transmembrane region" description="Helical" evidence="10">
    <location>
        <begin position="392"/>
        <end position="413"/>
    </location>
</feature>
<dbReference type="GO" id="GO:0006811">
    <property type="term" value="P:monoatomic ion transport"/>
    <property type="evidence" value="ECO:0007669"/>
    <property type="project" value="UniProtKB-KW"/>
</dbReference>
<evidence type="ECO:0000256" key="10">
    <source>
        <dbReference type="SAM" id="Phobius"/>
    </source>
</evidence>
<feature type="transmembrane region" description="Helical" evidence="10">
    <location>
        <begin position="12"/>
        <end position="34"/>
    </location>
</feature>
<dbReference type="EMBL" id="NFJD01000002">
    <property type="protein sequence ID" value="OUO57043.1"/>
    <property type="molecule type" value="Genomic_DNA"/>
</dbReference>
<dbReference type="InterPro" id="IPR048279">
    <property type="entry name" value="MdtK-like"/>
</dbReference>
<feature type="transmembrane region" description="Helical" evidence="10">
    <location>
        <begin position="284"/>
        <end position="303"/>
    </location>
</feature>
<comment type="caution">
    <text evidence="11">The sequence shown here is derived from an EMBL/GenBank/DDBJ whole genome shotgun (WGS) entry which is preliminary data.</text>
</comment>
<evidence type="ECO:0000256" key="7">
    <source>
        <dbReference type="ARBA" id="ARBA00023065"/>
    </source>
</evidence>
<feature type="transmembrane region" description="Helical" evidence="10">
    <location>
        <begin position="161"/>
        <end position="183"/>
    </location>
</feature>
<dbReference type="InterPro" id="IPR050222">
    <property type="entry name" value="MATE_MdtK"/>
</dbReference>
<dbReference type="Pfam" id="PF01554">
    <property type="entry name" value="MatE"/>
    <property type="match status" value="2"/>
</dbReference>
<evidence type="ECO:0000256" key="4">
    <source>
        <dbReference type="ARBA" id="ARBA00022475"/>
    </source>
</evidence>
<evidence type="ECO:0000256" key="9">
    <source>
        <dbReference type="ARBA" id="ARBA00031636"/>
    </source>
</evidence>
<evidence type="ECO:0000313" key="11">
    <source>
        <dbReference type="EMBL" id="OUO57043.1"/>
    </source>
</evidence>
<keyword evidence="5 10" id="KW-0812">Transmembrane</keyword>
<dbReference type="InterPro" id="IPR002528">
    <property type="entry name" value="MATE_fam"/>
</dbReference>
<evidence type="ECO:0000256" key="5">
    <source>
        <dbReference type="ARBA" id="ARBA00022692"/>
    </source>
</evidence>
<evidence type="ECO:0000313" key="12">
    <source>
        <dbReference type="Proteomes" id="UP000196368"/>
    </source>
</evidence>
<keyword evidence="3" id="KW-0050">Antiport</keyword>
<keyword evidence="8 10" id="KW-0472">Membrane</keyword>
<keyword evidence="2" id="KW-0813">Transport</keyword>
<dbReference type="PANTHER" id="PTHR43298">
    <property type="entry name" value="MULTIDRUG RESISTANCE PROTEIN NORM-RELATED"/>
    <property type="match status" value="1"/>
</dbReference>
<feature type="transmembrane region" description="Helical" evidence="10">
    <location>
        <begin position="91"/>
        <end position="112"/>
    </location>
</feature>
<dbReference type="NCBIfam" id="TIGR00797">
    <property type="entry name" value="matE"/>
    <property type="match status" value="1"/>
</dbReference>
<feature type="transmembrane region" description="Helical" evidence="10">
    <location>
        <begin position="195"/>
        <end position="218"/>
    </location>
</feature>